<dbReference type="Pfam" id="PF00892">
    <property type="entry name" value="EamA"/>
    <property type="match status" value="2"/>
</dbReference>
<feature type="domain" description="EamA" evidence="7">
    <location>
        <begin position="147"/>
        <end position="280"/>
    </location>
</feature>
<evidence type="ECO:0000313" key="8">
    <source>
        <dbReference type="EMBL" id="MDA0140858.1"/>
    </source>
</evidence>
<evidence type="ECO:0000256" key="3">
    <source>
        <dbReference type="ARBA" id="ARBA00022692"/>
    </source>
</evidence>
<dbReference type="InterPro" id="IPR037185">
    <property type="entry name" value="EmrE-like"/>
</dbReference>
<comment type="subcellular location">
    <subcellularLocation>
        <location evidence="1">Membrane</location>
        <topology evidence="1">Multi-pass membrane protein</topology>
    </subcellularLocation>
</comment>
<comment type="similarity">
    <text evidence="2">Belongs to the EamA transporter family.</text>
</comment>
<evidence type="ECO:0000259" key="7">
    <source>
        <dbReference type="Pfam" id="PF00892"/>
    </source>
</evidence>
<evidence type="ECO:0000313" key="9">
    <source>
        <dbReference type="Proteomes" id="UP001147700"/>
    </source>
</evidence>
<feature type="transmembrane region" description="Helical" evidence="6">
    <location>
        <begin position="68"/>
        <end position="88"/>
    </location>
</feature>
<feature type="transmembrane region" description="Helical" evidence="6">
    <location>
        <begin position="94"/>
        <end position="114"/>
    </location>
</feature>
<organism evidence="8 9">
    <name type="scientific">Solirubrobacter deserti</name>
    <dbReference type="NCBI Taxonomy" id="2282478"/>
    <lineage>
        <taxon>Bacteria</taxon>
        <taxon>Bacillati</taxon>
        <taxon>Actinomycetota</taxon>
        <taxon>Thermoleophilia</taxon>
        <taxon>Solirubrobacterales</taxon>
        <taxon>Solirubrobacteraceae</taxon>
        <taxon>Solirubrobacter</taxon>
    </lineage>
</organism>
<keyword evidence="3 6" id="KW-0812">Transmembrane</keyword>
<dbReference type="Gene3D" id="1.10.3730.20">
    <property type="match status" value="1"/>
</dbReference>
<feature type="transmembrane region" description="Helical" evidence="6">
    <location>
        <begin position="177"/>
        <end position="199"/>
    </location>
</feature>
<accession>A0ABT4RQL2</accession>
<feature type="transmembrane region" description="Helical" evidence="6">
    <location>
        <begin position="266"/>
        <end position="284"/>
    </location>
</feature>
<dbReference type="InterPro" id="IPR050638">
    <property type="entry name" value="AA-Vitamin_Transporters"/>
</dbReference>
<evidence type="ECO:0000256" key="4">
    <source>
        <dbReference type="ARBA" id="ARBA00022989"/>
    </source>
</evidence>
<dbReference type="RefSeq" id="WP_238932261.1">
    <property type="nucleotide sequence ID" value="NZ_JAPCID010000046.1"/>
</dbReference>
<evidence type="ECO:0000256" key="1">
    <source>
        <dbReference type="ARBA" id="ARBA00004141"/>
    </source>
</evidence>
<dbReference type="InterPro" id="IPR000620">
    <property type="entry name" value="EamA_dom"/>
</dbReference>
<dbReference type="SUPFAM" id="SSF103481">
    <property type="entry name" value="Multidrug resistance efflux transporter EmrE"/>
    <property type="match status" value="2"/>
</dbReference>
<dbReference type="Proteomes" id="UP001147700">
    <property type="component" value="Unassembled WGS sequence"/>
</dbReference>
<feature type="domain" description="EamA" evidence="7">
    <location>
        <begin position="11"/>
        <end position="137"/>
    </location>
</feature>
<name>A0ABT4RQL2_9ACTN</name>
<dbReference type="EMBL" id="JAPCID010000046">
    <property type="protein sequence ID" value="MDA0140858.1"/>
    <property type="molecule type" value="Genomic_DNA"/>
</dbReference>
<comment type="caution">
    <text evidence="8">The sequence shown here is derived from an EMBL/GenBank/DDBJ whole genome shotgun (WGS) entry which is preliminary data.</text>
</comment>
<protein>
    <submittedName>
        <fullName evidence="8">EamA family transporter</fullName>
    </submittedName>
</protein>
<feature type="transmembrane region" description="Helical" evidence="6">
    <location>
        <begin position="211"/>
        <end position="229"/>
    </location>
</feature>
<reference evidence="8" key="1">
    <citation type="submission" date="2022-10" db="EMBL/GenBank/DDBJ databases">
        <title>The WGS of Solirubrobacter sp. CPCC 204708.</title>
        <authorList>
            <person name="Jiang Z."/>
        </authorList>
    </citation>
    <scope>NUCLEOTIDE SEQUENCE</scope>
    <source>
        <strain evidence="8">CPCC 204708</strain>
    </source>
</reference>
<keyword evidence="4 6" id="KW-1133">Transmembrane helix</keyword>
<feature type="transmembrane region" description="Helical" evidence="6">
    <location>
        <begin position="236"/>
        <end position="260"/>
    </location>
</feature>
<evidence type="ECO:0000256" key="2">
    <source>
        <dbReference type="ARBA" id="ARBA00007362"/>
    </source>
</evidence>
<proteinExistence type="inferred from homology"/>
<feature type="transmembrane region" description="Helical" evidence="6">
    <location>
        <begin position="36"/>
        <end position="56"/>
    </location>
</feature>
<evidence type="ECO:0000256" key="5">
    <source>
        <dbReference type="ARBA" id="ARBA00023136"/>
    </source>
</evidence>
<gene>
    <name evidence="8" type="ORF">OJ962_25400</name>
</gene>
<keyword evidence="5 6" id="KW-0472">Membrane</keyword>
<feature type="transmembrane region" description="Helical" evidence="6">
    <location>
        <begin position="146"/>
        <end position="165"/>
    </location>
</feature>
<keyword evidence="9" id="KW-1185">Reference proteome</keyword>
<feature type="transmembrane region" description="Helical" evidence="6">
    <location>
        <begin position="121"/>
        <end position="140"/>
    </location>
</feature>
<dbReference type="PANTHER" id="PTHR32322">
    <property type="entry name" value="INNER MEMBRANE TRANSPORTER"/>
    <property type="match status" value="1"/>
</dbReference>
<evidence type="ECO:0000256" key="6">
    <source>
        <dbReference type="SAM" id="Phobius"/>
    </source>
</evidence>
<sequence length="293" mass="30723">MNFSGLNRGAVALAAIAPCVWGTTYLVTTEFLPPDAPLLSCVLRALPGGLVLLAIARCLPHGEWWWRSLILGLLNIGIFNALLFVAAYRLPGGVAATVTSTQPLLVAGLALLLLHERPTGWRLGWGAAGVAGVSLLVLRGNATFDLVGILAAAGAAVSMATGIVLTRRWGRPERVGLLAFTSWQLTAGGLLFIPLVLVFERPLPSLDGAAIGGYTWLAVMGGLVAYALWFQGLSRLPVTAVSFLVLLSPVVATALGWLVLDQPLTALQTLGFVVALASILAAQLHPSRRRTAA</sequence>
<dbReference type="PANTHER" id="PTHR32322:SF2">
    <property type="entry name" value="EAMA DOMAIN-CONTAINING PROTEIN"/>
    <property type="match status" value="1"/>
</dbReference>